<comment type="caution">
    <text evidence="1">The sequence shown here is derived from an EMBL/GenBank/DDBJ whole genome shotgun (WGS) entry which is preliminary data.</text>
</comment>
<proteinExistence type="predicted"/>
<keyword evidence="2" id="KW-1185">Reference proteome</keyword>
<gene>
    <name evidence="1" type="ORF">CLIB1444_09S03620</name>
</gene>
<protein>
    <submittedName>
        <fullName evidence="1">Prephenate dehydratase</fullName>
    </submittedName>
</protein>
<dbReference type="EMBL" id="CALSDN010000009">
    <property type="protein sequence ID" value="CAH6722440.1"/>
    <property type="molecule type" value="Genomic_DNA"/>
</dbReference>
<evidence type="ECO:0000313" key="1">
    <source>
        <dbReference type="EMBL" id="CAH6722440.1"/>
    </source>
</evidence>
<reference evidence="1" key="1">
    <citation type="submission" date="2022-06" db="EMBL/GenBank/DDBJ databases">
        <authorList>
            <person name="Legras J.-L."/>
            <person name="Devillers H."/>
            <person name="Grondin C."/>
        </authorList>
    </citation>
    <scope>NUCLEOTIDE SEQUENCE</scope>
    <source>
        <strain evidence="1">CLIB 1444</strain>
    </source>
</reference>
<dbReference type="Proteomes" id="UP001152531">
    <property type="component" value="Unassembled WGS sequence"/>
</dbReference>
<sequence>MVKVAFLGPRGTYTHQAVIQEFGEDIEIYPQPTIDQCFEILNSGDVDYSIVPFENSTNGQVIFTYDLIRDWYFQNNEPKFKIVGEQFVSIHHNLLSKELDINNITKIYSHPQVWGQVSSFLKSLDKKVIKLDTNSTSKAAEIVSLSNEENIACISSSMCSRLYNLPIIQHNIEDNKYNTTRFLILGNECLEQEPSPAKNYITSIIFTMKEDHDRKSGSLCSILMEFQKHNINLITINSRPSKQRNWHYAFFVEIEGHMKDEKLNEVLKELKERCEELVTLGSFERRH</sequence>
<organism evidence="1 2">
    <name type="scientific">[Candida] jaroonii</name>
    <dbReference type="NCBI Taxonomy" id="467808"/>
    <lineage>
        <taxon>Eukaryota</taxon>
        <taxon>Fungi</taxon>
        <taxon>Dikarya</taxon>
        <taxon>Ascomycota</taxon>
        <taxon>Saccharomycotina</taxon>
        <taxon>Pichiomycetes</taxon>
        <taxon>Debaryomycetaceae</taxon>
        <taxon>Yamadazyma</taxon>
    </lineage>
</organism>
<name>A0ACA9YBK5_9ASCO</name>
<accession>A0ACA9YBK5</accession>
<evidence type="ECO:0000313" key="2">
    <source>
        <dbReference type="Proteomes" id="UP001152531"/>
    </source>
</evidence>